<proteinExistence type="predicted"/>
<dbReference type="Proteomes" id="UP000485058">
    <property type="component" value="Unassembled WGS sequence"/>
</dbReference>
<name>A0A699YHY2_HAELA</name>
<dbReference type="EMBL" id="BLLF01000264">
    <property type="protein sequence ID" value="GFH09797.1"/>
    <property type="molecule type" value="Genomic_DNA"/>
</dbReference>
<comment type="caution">
    <text evidence="1">The sequence shown here is derived from an EMBL/GenBank/DDBJ whole genome shotgun (WGS) entry which is preliminary data.</text>
</comment>
<sequence length="131" mass="13768">MRLMNMRPGCSLVLVTSDACLAAVPHKLLPLGASLLIHYDLPHKKEVMTHRLAAAFATQPVPNNARAGGVGGAGQPLPPRAASLSDGAEGGAQIVVSFVVAGRVPEFRAVERFAAPLEIQQMPVHVADIFD</sequence>
<evidence type="ECO:0000313" key="2">
    <source>
        <dbReference type="Proteomes" id="UP000485058"/>
    </source>
</evidence>
<evidence type="ECO:0000313" key="1">
    <source>
        <dbReference type="EMBL" id="GFH09797.1"/>
    </source>
</evidence>
<gene>
    <name evidence="1" type="ORF">HaLaN_05006</name>
</gene>
<dbReference type="GO" id="GO:0003743">
    <property type="term" value="F:translation initiation factor activity"/>
    <property type="evidence" value="ECO:0007669"/>
    <property type="project" value="UniProtKB-KW"/>
</dbReference>
<dbReference type="AlphaFoldDB" id="A0A699YHY2"/>
<accession>A0A699YHY2</accession>
<keyword evidence="1" id="KW-0648">Protein biosynthesis</keyword>
<keyword evidence="1" id="KW-0396">Initiation factor</keyword>
<organism evidence="1 2">
    <name type="scientific">Haematococcus lacustris</name>
    <name type="common">Green alga</name>
    <name type="synonym">Haematococcus pluvialis</name>
    <dbReference type="NCBI Taxonomy" id="44745"/>
    <lineage>
        <taxon>Eukaryota</taxon>
        <taxon>Viridiplantae</taxon>
        <taxon>Chlorophyta</taxon>
        <taxon>core chlorophytes</taxon>
        <taxon>Chlorophyceae</taxon>
        <taxon>CS clade</taxon>
        <taxon>Chlamydomonadales</taxon>
        <taxon>Haematococcaceae</taxon>
        <taxon>Haematococcus</taxon>
    </lineage>
</organism>
<protein>
    <submittedName>
        <fullName evidence="1">Eukaryotic initiation factor 4A</fullName>
    </submittedName>
</protein>
<reference evidence="1 2" key="1">
    <citation type="submission" date="2020-02" db="EMBL/GenBank/DDBJ databases">
        <title>Draft genome sequence of Haematococcus lacustris strain NIES-144.</title>
        <authorList>
            <person name="Morimoto D."/>
            <person name="Nakagawa S."/>
            <person name="Yoshida T."/>
            <person name="Sawayama S."/>
        </authorList>
    </citation>
    <scope>NUCLEOTIDE SEQUENCE [LARGE SCALE GENOMIC DNA]</scope>
    <source>
        <strain evidence="1 2">NIES-144</strain>
    </source>
</reference>
<keyword evidence="2" id="KW-1185">Reference proteome</keyword>